<name>A0A9X2VMM8_9PSEU</name>
<evidence type="ECO:0000259" key="2">
    <source>
        <dbReference type="Pfam" id="PF00931"/>
    </source>
</evidence>
<keyword evidence="4" id="KW-1185">Reference proteome</keyword>
<dbReference type="PANTHER" id="PTHR47691">
    <property type="entry name" value="REGULATOR-RELATED"/>
    <property type="match status" value="1"/>
</dbReference>
<dbReference type="RefSeq" id="WP_259625169.1">
    <property type="nucleotide sequence ID" value="NZ_JANYMP010000010.1"/>
</dbReference>
<dbReference type="Proteomes" id="UP001141259">
    <property type="component" value="Unassembled WGS sequence"/>
</dbReference>
<evidence type="ECO:0000313" key="4">
    <source>
        <dbReference type="Proteomes" id="UP001141259"/>
    </source>
</evidence>
<dbReference type="PRINTS" id="PR00364">
    <property type="entry name" value="DISEASERSIST"/>
</dbReference>
<dbReference type="GO" id="GO:0043531">
    <property type="term" value="F:ADP binding"/>
    <property type="evidence" value="ECO:0007669"/>
    <property type="project" value="InterPro"/>
</dbReference>
<evidence type="ECO:0000256" key="1">
    <source>
        <dbReference type="SAM" id="MobiDB-lite"/>
    </source>
</evidence>
<protein>
    <submittedName>
        <fullName evidence="3">NB-ARC domain-containing protein</fullName>
    </submittedName>
</protein>
<reference evidence="3" key="1">
    <citation type="submission" date="2022-08" db="EMBL/GenBank/DDBJ databases">
        <authorList>
            <person name="Tistechok S."/>
            <person name="Samborskyy M."/>
            <person name="Roman I."/>
        </authorList>
    </citation>
    <scope>NUCLEOTIDE SEQUENCE</scope>
    <source>
        <strain evidence="3">DSM 103496</strain>
    </source>
</reference>
<accession>A0A9X2VMM8</accession>
<evidence type="ECO:0000313" key="3">
    <source>
        <dbReference type="EMBL" id="MCS7479451.1"/>
    </source>
</evidence>
<dbReference type="AlphaFoldDB" id="A0A9X2VMM8"/>
<dbReference type="Pfam" id="PF00931">
    <property type="entry name" value="NB-ARC"/>
    <property type="match status" value="1"/>
</dbReference>
<dbReference type="SUPFAM" id="SSF52540">
    <property type="entry name" value="P-loop containing nucleoside triphosphate hydrolases"/>
    <property type="match status" value="1"/>
</dbReference>
<dbReference type="PANTHER" id="PTHR47691:SF3">
    <property type="entry name" value="HTH-TYPE TRANSCRIPTIONAL REGULATOR RV0890C-RELATED"/>
    <property type="match status" value="1"/>
</dbReference>
<gene>
    <name evidence="3" type="ORF">NZH93_21530</name>
</gene>
<organism evidence="3 4">
    <name type="scientific">Umezawaea endophytica</name>
    <dbReference type="NCBI Taxonomy" id="1654476"/>
    <lineage>
        <taxon>Bacteria</taxon>
        <taxon>Bacillati</taxon>
        <taxon>Actinomycetota</taxon>
        <taxon>Actinomycetes</taxon>
        <taxon>Pseudonocardiales</taxon>
        <taxon>Pseudonocardiaceae</taxon>
        <taxon>Umezawaea</taxon>
    </lineage>
</organism>
<sequence>MAAPVRRRARGGGRAGDALRPPGATHDTAKHRHKKVRSRDEFVALLEREIADPCGRVLVLHGGGGFGKTTLALEAARLASARGTQVWWISASDRTRLNAGMREVALRLGIPTAEIDHAWSGRASAPDLLWRHLRRSGRRWILLIDDANEPQSLADPDQRLCDGTGWLRPPPGGRGTVVVTSRDGNRFAWGDFSWLHRVESLDAVSGGKALLDLTGDGAGTEADARRLSAQLGGLPLALHIAGTYLAYSAHAPSVPGTTVPRTFPCYGSALEQQFATTIDRLPPGDRQPRAENGIVTRTWELSLDLLARQGFPRARSLMRFLACFAQAPVPYGILDVREMRPIAAFGDLTPEELLELLHLLADFGLVDCFEDRVLQSHALTLHPLVRETNLHHLTRPEVTRLFLEFDHSRSYLELHRYAHDWR</sequence>
<feature type="region of interest" description="Disordered" evidence="1">
    <location>
        <begin position="1"/>
        <end position="34"/>
    </location>
</feature>
<feature type="domain" description="NB-ARC" evidence="2">
    <location>
        <begin position="55"/>
        <end position="152"/>
    </location>
</feature>
<proteinExistence type="predicted"/>
<dbReference type="InterPro" id="IPR002182">
    <property type="entry name" value="NB-ARC"/>
</dbReference>
<feature type="compositionally biased region" description="Basic residues" evidence="1">
    <location>
        <begin position="1"/>
        <end position="11"/>
    </location>
</feature>
<dbReference type="InterPro" id="IPR027417">
    <property type="entry name" value="P-loop_NTPase"/>
</dbReference>
<comment type="caution">
    <text evidence="3">The sequence shown here is derived from an EMBL/GenBank/DDBJ whole genome shotgun (WGS) entry which is preliminary data.</text>
</comment>
<dbReference type="EMBL" id="JANYMP010000010">
    <property type="protein sequence ID" value="MCS7479451.1"/>
    <property type="molecule type" value="Genomic_DNA"/>
</dbReference>
<dbReference type="Gene3D" id="3.40.50.300">
    <property type="entry name" value="P-loop containing nucleotide triphosphate hydrolases"/>
    <property type="match status" value="1"/>
</dbReference>